<feature type="active site" description="Proton donor/acceptor" evidence="5">
    <location>
        <position position="66"/>
    </location>
</feature>
<keyword evidence="6" id="KW-0547">Nucleotide-binding</keyword>
<evidence type="ECO:0000313" key="10">
    <source>
        <dbReference type="Proteomes" id="UP000034961"/>
    </source>
</evidence>
<dbReference type="InterPro" id="IPR008141">
    <property type="entry name" value="Ala_DH"/>
</dbReference>
<evidence type="ECO:0000256" key="6">
    <source>
        <dbReference type="PIRSR" id="PIRSR000183-3"/>
    </source>
</evidence>
<feature type="binding site" evidence="6">
    <location>
        <begin position="268"/>
        <end position="271"/>
    </location>
    <ligand>
        <name>NAD(+)</name>
        <dbReference type="ChEBI" id="CHEBI:57540"/>
    </ligand>
</feature>
<dbReference type="FunFam" id="3.40.50.720:FF:000049">
    <property type="entry name" value="Alanine dehydrogenase"/>
    <property type="match status" value="1"/>
</dbReference>
<dbReference type="CDD" id="cd05305">
    <property type="entry name" value="L-AlaDH"/>
    <property type="match status" value="1"/>
</dbReference>
<comment type="caution">
    <text evidence="9">The sequence shown here is derived from an EMBL/GenBank/DDBJ whole genome shotgun (WGS) entry which is preliminary data.</text>
</comment>
<dbReference type="Pfam" id="PF01262">
    <property type="entry name" value="AlaDh_PNT_C"/>
    <property type="match status" value="1"/>
</dbReference>
<evidence type="ECO:0000256" key="3">
    <source>
        <dbReference type="ARBA" id="ARBA00023002"/>
    </source>
</evidence>
<dbReference type="GO" id="GO:0005886">
    <property type="term" value="C:plasma membrane"/>
    <property type="evidence" value="ECO:0007669"/>
    <property type="project" value="TreeGrafter"/>
</dbReference>
<dbReference type="SMART" id="SM01003">
    <property type="entry name" value="AlaDh_PNT_N"/>
    <property type="match status" value="1"/>
</dbReference>
<feature type="domain" description="Alanine dehydrogenase/pyridine nucleotide transhydrogenase NAD(H)-binding" evidence="7">
    <location>
        <begin position="119"/>
        <end position="267"/>
    </location>
</feature>
<evidence type="ECO:0000259" key="8">
    <source>
        <dbReference type="SMART" id="SM01003"/>
    </source>
</evidence>
<dbReference type="InterPro" id="IPR007698">
    <property type="entry name" value="AlaDH/PNT_NAD(H)-bd"/>
</dbReference>
<dbReference type="SUPFAM" id="SSF51735">
    <property type="entry name" value="NAD(P)-binding Rossmann-fold domains"/>
    <property type="match status" value="1"/>
</dbReference>
<comment type="similarity">
    <text evidence="1">Belongs to the AlaDH/PNT family.</text>
</comment>
<dbReference type="EMBL" id="LCAN01000003">
    <property type="protein sequence ID" value="KKR94782.1"/>
    <property type="molecule type" value="Genomic_DNA"/>
</dbReference>
<gene>
    <name evidence="9" type="ORF">UU41_C0003G0001</name>
</gene>
<feature type="binding site" evidence="6">
    <location>
        <position position="190"/>
    </location>
    <ligand>
        <name>NAD(+)</name>
        <dbReference type="ChEBI" id="CHEBI:57540"/>
    </ligand>
</feature>
<dbReference type="GO" id="GO:0042853">
    <property type="term" value="P:L-alanine catabolic process"/>
    <property type="evidence" value="ECO:0007669"/>
    <property type="project" value="InterPro"/>
</dbReference>
<dbReference type="PATRIC" id="fig|1618474.3.peg.126"/>
<organism evidence="9 10">
    <name type="scientific">Candidatus Roizmanbacteria bacterium GW2011_GWA1_41_13</name>
    <dbReference type="NCBI Taxonomy" id="1618474"/>
    <lineage>
        <taxon>Bacteria</taxon>
        <taxon>Candidatus Roizmaniibacteriota</taxon>
    </lineage>
</organism>
<dbReference type="SUPFAM" id="SSF52283">
    <property type="entry name" value="Formate/glycerate dehydrogenase catalytic domain-like"/>
    <property type="match status" value="1"/>
</dbReference>
<evidence type="ECO:0000313" key="9">
    <source>
        <dbReference type="EMBL" id="KKR94782.1"/>
    </source>
</evidence>
<dbReference type="Pfam" id="PF05222">
    <property type="entry name" value="AlaDh_PNT_N"/>
    <property type="match status" value="1"/>
</dbReference>
<feature type="active site" description="Proton donor/acceptor" evidence="5">
    <location>
        <position position="240"/>
    </location>
</feature>
<evidence type="ECO:0000256" key="1">
    <source>
        <dbReference type="ARBA" id="ARBA00005689"/>
    </source>
</evidence>
<dbReference type="AlphaFoldDB" id="A0A0G0Y3H7"/>
<evidence type="ECO:0000259" key="7">
    <source>
        <dbReference type="SMART" id="SM01002"/>
    </source>
</evidence>
<dbReference type="PIRSF" id="PIRSF000183">
    <property type="entry name" value="Alanine_dh"/>
    <property type="match status" value="1"/>
</dbReference>
<evidence type="ECO:0000256" key="5">
    <source>
        <dbReference type="PIRSR" id="PIRSR000183-1"/>
    </source>
</evidence>
<sequence length="340" mass="36688">HTVLIQKDAGVGSGFSNDDYKKAGAEIVAQAGAVYKRSDMIVKVKEPQPSEYPYLRKNLVLFTYLHLAAEKRLTEVLLQKKVHAVAYETVELPDRSLPLLTPMSEVAGRMSIHIGAYFLQKPNGGKGQLITSVPGTLPAKVVILGTGVVSTNAAKVAIGMGADVTMLGRNLERLRELDDIFGATVKTRVSHQLIIEEEVSKADLVISGVYITGEKAPHLITKQMLKRMEPGTVIVDVAIDQGGSTDTSKPTTHENPIYEVDGIIHYCVTNMPGAVPRTSTIALTNATLPYVEIIAQNGLEDAAKQSLELMKGINTYNGKLTCKGVAKAFSMKYVSPTDLA</sequence>
<evidence type="ECO:0000256" key="2">
    <source>
        <dbReference type="ARBA" id="ARBA00012897"/>
    </source>
</evidence>
<accession>A0A0G0Y3H7</accession>
<feature type="binding site" evidence="6">
    <location>
        <begin position="237"/>
        <end position="240"/>
    </location>
    <ligand>
        <name>NAD(+)</name>
        <dbReference type="ChEBI" id="CHEBI:57540"/>
    </ligand>
</feature>
<name>A0A0G0Y3H7_9BACT</name>
<dbReference type="InterPro" id="IPR007886">
    <property type="entry name" value="AlaDH/PNT_N"/>
</dbReference>
<dbReference type="GO" id="GO:0000166">
    <property type="term" value="F:nucleotide binding"/>
    <property type="evidence" value="ECO:0007669"/>
    <property type="project" value="UniProtKB-KW"/>
</dbReference>
<dbReference type="SMART" id="SM01002">
    <property type="entry name" value="AlaDh_PNT_C"/>
    <property type="match status" value="1"/>
</dbReference>
<dbReference type="InterPro" id="IPR036291">
    <property type="entry name" value="NAD(P)-bd_dom_sf"/>
</dbReference>
<dbReference type="Gene3D" id="3.40.50.720">
    <property type="entry name" value="NAD(P)-binding Rossmann-like Domain"/>
    <property type="match status" value="2"/>
</dbReference>
<dbReference type="Proteomes" id="UP000034961">
    <property type="component" value="Unassembled WGS sequence"/>
</dbReference>
<keyword evidence="3" id="KW-0560">Oxidoreductase</keyword>
<evidence type="ECO:0000256" key="4">
    <source>
        <dbReference type="ARBA" id="ARBA00023027"/>
    </source>
</evidence>
<dbReference type="NCBIfam" id="TIGR00518">
    <property type="entry name" value="alaDH"/>
    <property type="match status" value="1"/>
</dbReference>
<dbReference type="EC" id="1.4.1.1" evidence="2"/>
<dbReference type="PANTHER" id="PTHR42795">
    <property type="entry name" value="ALANINE DEHYDROGENASE"/>
    <property type="match status" value="1"/>
</dbReference>
<feature type="non-terminal residue" evidence="9">
    <location>
        <position position="1"/>
    </location>
</feature>
<feature type="domain" description="Alanine dehydrogenase/pyridine nucleotide transhydrogenase N-terminal" evidence="8">
    <location>
        <begin position="1"/>
        <end position="107"/>
    </location>
</feature>
<protein>
    <recommendedName>
        <fullName evidence="2">alanine dehydrogenase</fullName>
        <ecNumber evidence="2">1.4.1.1</ecNumber>
    </recommendedName>
</protein>
<keyword evidence="4 6" id="KW-0520">NAD</keyword>
<feature type="binding site" evidence="6">
    <location>
        <position position="173"/>
    </location>
    <ligand>
        <name>NAD(+)</name>
        <dbReference type="ChEBI" id="CHEBI:57540"/>
    </ligand>
</feature>
<reference evidence="9 10" key="1">
    <citation type="journal article" date="2015" name="Nature">
        <title>rRNA introns, odd ribosomes, and small enigmatic genomes across a large radiation of phyla.</title>
        <authorList>
            <person name="Brown C.T."/>
            <person name="Hug L.A."/>
            <person name="Thomas B.C."/>
            <person name="Sharon I."/>
            <person name="Castelle C.J."/>
            <person name="Singh A."/>
            <person name="Wilkins M.J."/>
            <person name="Williams K.H."/>
            <person name="Banfield J.F."/>
        </authorList>
    </citation>
    <scope>NUCLEOTIDE SEQUENCE [LARGE SCALE GENOMIC DNA]</scope>
</reference>
<proteinExistence type="inferred from homology"/>
<feature type="binding site" evidence="6">
    <location>
        <position position="104"/>
    </location>
    <ligand>
        <name>NAD(+)</name>
        <dbReference type="ChEBI" id="CHEBI:57540"/>
    </ligand>
</feature>
<dbReference type="PANTHER" id="PTHR42795:SF1">
    <property type="entry name" value="ALANINE DEHYDROGENASE"/>
    <property type="match status" value="1"/>
</dbReference>
<dbReference type="GO" id="GO:0000286">
    <property type="term" value="F:alanine dehydrogenase activity"/>
    <property type="evidence" value="ECO:0007669"/>
    <property type="project" value="UniProtKB-EC"/>
</dbReference>